<dbReference type="GO" id="GO:0005737">
    <property type="term" value="C:cytoplasm"/>
    <property type="evidence" value="ECO:0007669"/>
    <property type="project" value="TreeGrafter"/>
</dbReference>
<reference evidence="4 5" key="1">
    <citation type="submission" date="2019-03" db="EMBL/GenBank/DDBJ databases">
        <authorList>
            <person name="Gaulin E."/>
            <person name="Dumas B."/>
        </authorList>
    </citation>
    <scope>NUCLEOTIDE SEQUENCE [LARGE SCALE GENOMIC DNA]</scope>
    <source>
        <strain evidence="4">CBS 568.67</strain>
    </source>
</reference>
<proteinExistence type="predicted"/>
<evidence type="ECO:0000256" key="1">
    <source>
        <dbReference type="ARBA" id="ARBA00022801"/>
    </source>
</evidence>
<dbReference type="Pfam" id="PF03959">
    <property type="entry name" value="FSH1"/>
    <property type="match status" value="1"/>
</dbReference>
<keyword evidence="1" id="KW-0378">Hydrolase</keyword>
<dbReference type="InterPro" id="IPR029058">
    <property type="entry name" value="AB_hydrolase_fold"/>
</dbReference>
<evidence type="ECO:0000313" key="3">
    <source>
        <dbReference type="EMBL" id="KAF0695587.1"/>
    </source>
</evidence>
<dbReference type="OrthoDB" id="414698at2759"/>
<dbReference type="EMBL" id="CAADRA010005487">
    <property type="protein sequence ID" value="VFT90464.1"/>
    <property type="molecule type" value="Genomic_DNA"/>
</dbReference>
<evidence type="ECO:0000259" key="2">
    <source>
        <dbReference type="Pfam" id="PF03959"/>
    </source>
</evidence>
<keyword evidence="5" id="KW-1185">Reference proteome</keyword>
<name>A0A485KZ53_9STRA</name>
<evidence type="ECO:0000313" key="5">
    <source>
        <dbReference type="Proteomes" id="UP000332933"/>
    </source>
</evidence>
<reference evidence="3" key="2">
    <citation type="submission" date="2019-06" db="EMBL/GenBank/DDBJ databases">
        <title>Genomics analysis of Aphanomyces spp. identifies a new class of oomycete effector associated with host adaptation.</title>
        <authorList>
            <person name="Gaulin E."/>
        </authorList>
    </citation>
    <scope>NUCLEOTIDE SEQUENCE</scope>
    <source>
        <strain evidence="3">CBS 578.67</strain>
    </source>
</reference>
<gene>
    <name evidence="4" type="primary">Aste57867_13627</name>
    <name evidence="3" type="ORF">As57867_013577</name>
    <name evidence="4" type="ORF">ASTE57867_13627</name>
</gene>
<dbReference type="SUPFAM" id="SSF53474">
    <property type="entry name" value="alpha/beta-Hydrolases"/>
    <property type="match status" value="1"/>
</dbReference>
<dbReference type="Gene3D" id="3.40.50.1820">
    <property type="entry name" value="alpha/beta hydrolase"/>
    <property type="match status" value="1"/>
</dbReference>
<feature type="domain" description="Serine hydrolase" evidence="2">
    <location>
        <begin position="6"/>
        <end position="209"/>
    </location>
</feature>
<dbReference type="PANTHER" id="PTHR48070">
    <property type="entry name" value="ESTERASE OVCA2"/>
    <property type="match status" value="1"/>
</dbReference>
<dbReference type="PANTHER" id="PTHR48070:SF6">
    <property type="entry name" value="ESTERASE OVCA2"/>
    <property type="match status" value="1"/>
</dbReference>
<dbReference type="GO" id="GO:0016787">
    <property type="term" value="F:hydrolase activity"/>
    <property type="evidence" value="ECO:0007669"/>
    <property type="project" value="UniProtKB-KW"/>
</dbReference>
<accession>A0A485KZ53</accession>
<dbReference type="EMBL" id="VJMH01005466">
    <property type="protein sequence ID" value="KAF0695587.1"/>
    <property type="molecule type" value="Genomic_DNA"/>
</dbReference>
<dbReference type="InterPro" id="IPR050593">
    <property type="entry name" value="LovG"/>
</dbReference>
<dbReference type="GO" id="GO:0005634">
    <property type="term" value="C:nucleus"/>
    <property type="evidence" value="ECO:0007669"/>
    <property type="project" value="TreeGrafter"/>
</dbReference>
<dbReference type="Proteomes" id="UP000332933">
    <property type="component" value="Unassembled WGS sequence"/>
</dbReference>
<evidence type="ECO:0000313" key="4">
    <source>
        <dbReference type="EMBL" id="VFT90464.1"/>
    </source>
</evidence>
<sequence length="227" mass="25554">MATSRRKLRFLCLHGGRSNSTIMTLQTSGFLQAFGASADLVELDGTYKASGPPEDEILSIFGEDEPYFEWWDSNDHEDEVYPGWEKSLERVQRHVEHKGPYDVILGFSQGAMMATLMTAHYLEKKWVPYKAVVLVGGMWPADGMPSSSDNQGDAGNVQLNFPAIHVLGEKDFMYEDGKKQIEHYTASSRHVFTHAGGHRFPALPQYKDMYSEIAKTLHTVCAQARDF</sequence>
<organism evidence="4 5">
    <name type="scientific">Aphanomyces stellatus</name>
    <dbReference type="NCBI Taxonomy" id="120398"/>
    <lineage>
        <taxon>Eukaryota</taxon>
        <taxon>Sar</taxon>
        <taxon>Stramenopiles</taxon>
        <taxon>Oomycota</taxon>
        <taxon>Saprolegniomycetes</taxon>
        <taxon>Saprolegniales</taxon>
        <taxon>Verrucalvaceae</taxon>
        <taxon>Aphanomyces</taxon>
    </lineage>
</organism>
<dbReference type="InterPro" id="IPR005645">
    <property type="entry name" value="FSH-like_dom"/>
</dbReference>
<protein>
    <submittedName>
        <fullName evidence="4">Aste57867_13627 protein</fullName>
    </submittedName>
</protein>
<dbReference type="AlphaFoldDB" id="A0A485KZ53"/>